<reference evidence="2 3" key="1">
    <citation type="submission" date="2019-06" db="EMBL/GenBank/DDBJ databases">
        <title>Sequencing the genomes of 1000 actinobacteria strains.</title>
        <authorList>
            <person name="Klenk H.-P."/>
        </authorList>
    </citation>
    <scope>NUCLEOTIDE SEQUENCE [LARGE SCALE GENOMIC DNA]</scope>
    <source>
        <strain evidence="2 3">DSM 18935</strain>
    </source>
</reference>
<dbReference type="EMBL" id="VIUW01000004">
    <property type="protein sequence ID" value="TWD13877.1"/>
    <property type="molecule type" value="Genomic_DNA"/>
</dbReference>
<feature type="transmembrane region" description="Helical" evidence="1">
    <location>
        <begin position="6"/>
        <end position="28"/>
    </location>
</feature>
<keyword evidence="3" id="KW-1185">Reference proteome</keyword>
<keyword evidence="1" id="KW-1133">Transmembrane helix</keyword>
<evidence type="ECO:0000256" key="1">
    <source>
        <dbReference type="SAM" id="Phobius"/>
    </source>
</evidence>
<keyword evidence="1" id="KW-0472">Membrane</keyword>
<evidence type="ECO:0000313" key="3">
    <source>
        <dbReference type="Proteomes" id="UP000315628"/>
    </source>
</evidence>
<protein>
    <submittedName>
        <fullName evidence="2">Uncharacterized protein DUF2550</fullName>
    </submittedName>
</protein>
<name>A0A560W8C4_9MICO</name>
<keyword evidence="1" id="KW-0812">Transmembrane</keyword>
<accession>A0A560W8C4</accession>
<dbReference type="OrthoDB" id="4793422at2"/>
<dbReference type="RefSeq" id="WP_144857933.1">
    <property type="nucleotide sequence ID" value="NZ_BAAAYT010000002.1"/>
</dbReference>
<sequence>MGALPEVEWLLVVGLPLLLALAITAVVLRRRSIAKGCPVALAAISKDGTRWRLGLVRLGPSTLAWFPVVALTTRPRLQWERAHLELTTPADELISIPGLSQAVQVEVSDAVHTEPCPIAVERGVYMAMRSWLESAPPGADVNVA</sequence>
<dbReference type="InterPro" id="IPR019675">
    <property type="entry name" value="DUF2550"/>
</dbReference>
<evidence type="ECO:0000313" key="2">
    <source>
        <dbReference type="EMBL" id="TWD13877.1"/>
    </source>
</evidence>
<organism evidence="2 3">
    <name type="scientific">Marihabitans asiaticum</name>
    <dbReference type="NCBI Taxonomy" id="415218"/>
    <lineage>
        <taxon>Bacteria</taxon>
        <taxon>Bacillati</taxon>
        <taxon>Actinomycetota</taxon>
        <taxon>Actinomycetes</taxon>
        <taxon>Micrococcales</taxon>
        <taxon>Intrasporangiaceae</taxon>
        <taxon>Marihabitans</taxon>
    </lineage>
</organism>
<dbReference type="Pfam" id="PF10739">
    <property type="entry name" value="DUF2550"/>
    <property type="match status" value="1"/>
</dbReference>
<dbReference type="AlphaFoldDB" id="A0A560W8C4"/>
<dbReference type="Proteomes" id="UP000315628">
    <property type="component" value="Unassembled WGS sequence"/>
</dbReference>
<gene>
    <name evidence="2" type="ORF">FB557_2519</name>
</gene>
<proteinExistence type="predicted"/>
<comment type="caution">
    <text evidence="2">The sequence shown here is derived from an EMBL/GenBank/DDBJ whole genome shotgun (WGS) entry which is preliminary data.</text>
</comment>